<keyword evidence="2" id="KW-1185">Reference proteome</keyword>
<dbReference type="Proteomes" id="UP001234202">
    <property type="component" value="Unassembled WGS sequence"/>
</dbReference>
<evidence type="ECO:0000313" key="2">
    <source>
        <dbReference type="Proteomes" id="UP001234202"/>
    </source>
</evidence>
<dbReference type="EMBL" id="JASBWV010000004">
    <property type="protein sequence ID" value="KAJ9126840.1"/>
    <property type="molecule type" value="Genomic_DNA"/>
</dbReference>
<organism evidence="1 2">
    <name type="scientific">Naganishia onofrii</name>
    <dbReference type="NCBI Taxonomy" id="1851511"/>
    <lineage>
        <taxon>Eukaryota</taxon>
        <taxon>Fungi</taxon>
        <taxon>Dikarya</taxon>
        <taxon>Basidiomycota</taxon>
        <taxon>Agaricomycotina</taxon>
        <taxon>Tremellomycetes</taxon>
        <taxon>Filobasidiales</taxon>
        <taxon>Filobasidiaceae</taxon>
        <taxon>Naganishia</taxon>
    </lineage>
</organism>
<protein>
    <submittedName>
        <fullName evidence="1">Uncharacterized protein</fullName>
    </submittedName>
</protein>
<gene>
    <name evidence="1" type="ORF">QFC24_001873</name>
</gene>
<evidence type="ECO:0000313" key="1">
    <source>
        <dbReference type="EMBL" id="KAJ9126840.1"/>
    </source>
</evidence>
<accession>A0ACC2XTZ7</accession>
<sequence>MHRQVYDWIQRKFPNKDHKFANGAIPASGSNYFATCFAEHIPEDADLILIELGINDVRDITVQKEYEELLRGLLTLPNKPALVSMELVGLVFDHLSTGADQHMGVAQYYDVPIVSIRSLILPLIFRDDEVAQRFFVSGNQEQPDGTFKHHVDTRHLNPYGHSVMSNLTRMYFERQLCKMDALDELERQGYEPSHSSPNWPSLELATQIPSKLLLARYDKDARVPDFKPQCFSTASKKNPLVPEEAFGW</sequence>
<comment type="caution">
    <text evidence="1">The sequence shown here is derived from an EMBL/GenBank/DDBJ whole genome shotgun (WGS) entry which is preliminary data.</text>
</comment>
<name>A0ACC2XTZ7_9TREE</name>
<reference evidence="1" key="1">
    <citation type="submission" date="2023-04" db="EMBL/GenBank/DDBJ databases">
        <title>Draft Genome sequencing of Naganishia species isolated from polar environments using Oxford Nanopore Technology.</title>
        <authorList>
            <person name="Leo P."/>
            <person name="Venkateswaran K."/>
        </authorList>
    </citation>
    <scope>NUCLEOTIDE SEQUENCE</scope>
    <source>
        <strain evidence="1">DBVPG 5303</strain>
    </source>
</reference>
<proteinExistence type="predicted"/>